<dbReference type="AlphaFoldDB" id="A0A2T9YG17"/>
<feature type="compositionally biased region" description="Basic and acidic residues" evidence="1">
    <location>
        <begin position="183"/>
        <end position="194"/>
    </location>
</feature>
<sequence length="728" mass="81300">MKAIISISSIIVLLTSFKDVNSDAICGKSNQLSDLESIIKSVGANVEKCKPGHIELECSIMDKSSISKLSCFLMDKPGKTQGGIFLISDYENTGKSCDNKQNNSNLHKSATNSEIPIDVRKIKTDKSFNLNLKREKKTKFSKSSLNTYKMYKKNAEKHIFDLNQEQNDPNKIYKNNHNFNLKQKKDNGNKKNNKDVSNFDLNQRDENKKNNNNAPNFELFDEKDDQNIKIDNDAPNKINKDAPTFEAFDEQDNQNDNKNIDEPVLDLKKEKDDQNNKINNATPTTILINELILGTNSISKLNPTTKILSASDDKLSSVTTSESETISENESELKSTSATSDSMSETESELKSTSEPSLTSNDKIASVTTPGSETMSETLPEIKSTSATSLISNDKQASITTFNTETMLKTEPGLKHKFALSSNLIISSDSTHDAVELAELSDKPQIALDVITKWSDIHEMSVNAGKCGVMPINCTYGGKLFGISEVCTKPIQMAADKALRLIARVSKVTAMNRLKNEFGIQSINLVCSRLRERAHFKWPSSKTWIADLICQSLKARSSTWIYNIKLADNTSNAKLEQLDQLAAAVSRAEIGLNMIAKIRTGSYWTTERLAKSELISKIYRGKCPCWNVNQFIPRLFRICNDNINVPPIQAKMKLVGKLLRGESKKSLLQLRKEKKSIMQPSMVLETLMFMNGIRVARALILDGIKCSPTPLNRYPVGMEFLERRRGVG</sequence>
<keyword evidence="4" id="KW-1185">Reference proteome</keyword>
<feature type="region of interest" description="Disordered" evidence="1">
    <location>
        <begin position="166"/>
        <end position="240"/>
    </location>
</feature>
<feature type="chain" id="PRO_5015421763" evidence="2">
    <location>
        <begin position="23"/>
        <end position="728"/>
    </location>
</feature>
<feature type="compositionally biased region" description="Polar residues" evidence="1">
    <location>
        <begin position="166"/>
        <end position="179"/>
    </location>
</feature>
<protein>
    <submittedName>
        <fullName evidence="3">Uncharacterized protein</fullName>
    </submittedName>
</protein>
<evidence type="ECO:0000313" key="4">
    <source>
        <dbReference type="Proteomes" id="UP000245383"/>
    </source>
</evidence>
<dbReference type="Proteomes" id="UP000245383">
    <property type="component" value="Unassembled WGS sequence"/>
</dbReference>
<dbReference type="STRING" id="133385.A0A2T9YG17"/>
<reference evidence="3 4" key="1">
    <citation type="journal article" date="2018" name="MBio">
        <title>Comparative Genomics Reveals the Core Gene Toolbox for the Fungus-Insect Symbiosis.</title>
        <authorList>
            <person name="Wang Y."/>
            <person name="Stata M."/>
            <person name="Wang W."/>
            <person name="Stajich J.E."/>
            <person name="White M.M."/>
            <person name="Moncalvo J.M."/>
        </authorList>
    </citation>
    <scope>NUCLEOTIDE SEQUENCE [LARGE SCALE GENOMIC DNA]</scope>
    <source>
        <strain evidence="3 4">SWE-8-4</strain>
    </source>
</reference>
<feature type="signal peptide" evidence="2">
    <location>
        <begin position="1"/>
        <end position="22"/>
    </location>
</feature>
<feature type="compositionally biased region" description="Polar residues" evidence="1">
    <location>
        <begin position="361"/>
        <end position="380"/>
    </location>
</feature>
<accession>A0A2T9YG17</accession>
<evidence type="ECO:0000256" key="1">
    <source>
        <dbReference type="SAM" id="MobiDB-lite"/>
    </source>
</evidence>
<proteinExistence type="predicted"/>
<evidence type="ECO:0000313" key="3">
    <source>
        <dbReference type="EMBL" id="PVU91265.1"/>
    </source>
</evidence>
<feature type="compositionally biased region" description="Basic and acidic residues" evidence="1">
    <location>
        <begin position="225"/>
        <end position="240"/>
    </location>
</feature>
<keyword evidence="2" id="KW-0732">Signal</keyword>
<feature type="compositionally biased region" description="Low complexity" evidence="1">
    <location>
        <begin position="351"/>
        <end position="360"/>
    </location>
</feature>
<dbReference type="EMBL" id="MBFR01000211">
    <property type="protein sequence ID" value="PVU91265.1"/>
    <property type="molecule type" value="Genomic_DNA"/>
</dbReference>
<evidence type="ECO:0000256" key="2">
    <source>
        <dbReference type="SAM" id="SignalP"/>
    </source>
</evidence>
<organism evidence="3 4">
    <name type="scientific">Smittium simulii</name>
    <dbReference type="NCBI Taxonomy" id="133385"/>
    <lineage>
        <taxon>Eukaryota</taxon>
        <taxon>Fungi</taxon>
        <taxon>Fungi incertae sedis</taxon>
        <taxon>Zoopagomycota</taxon>
        <taxon>Kickxellomycotina</taxon>
        <taxon>Harpellomycetes</taxon>
        <taxon>Harpellales</taxon>
        <taxon>Legeriomycetaceae</taxon>
        <taxon>Smittium</taxon>
    </lineage>
</organism>
<gene>
    <name evidence="3" type="ORF">BB561_004496</name>
</gene>
<feature type="region of interest" description="Disordered" evidence="1">
    <location>
        <begin position="311"/>
        <end position="380"/>
    </location>
</feature>
<name>A0A2T9YG17_9FUNG</name>
<comment type="caution">
    <text evidence="3">The sequence shown here is derived from an EMBL/GenBank/DDBJ whole genome shotgun (WGS) entry which is preliminary data.</text>
</comment>